<organism evidence="8 9">
    <name type="scientific">Agrobacterium fabrum</name>
    <dbReference type="NCBI Taxonomy" id="1176649"/>
    <lineage>
        <taxon>Bacteria</taxon>
        <taxon>Pseudomonadati</taxon>
        <taxon>Pseudomonadota</taxon>
        <taxon>Alphaproteobacteria</taxon>
        <taxon>Hyphomicrobiales</taxon>
        <taxon>Rhizobiaceae</taxon>
        <taxon>Rhizobium/Agrobacterium group</taxon>
        <taxon>Agrobacterium</taxon>
        <taxon>Agrobacterium tumefaciens complex</taxon>
    </lineage>
</organism>
<proteinExistence type="predicted"/>
<dbReference type="InterPro" id="IPR050189">
    <property type="entry name" value="MFS_Efflux_Transporters"/>
</dbReference>
<feature type="transmembrane region" description="Helical" evidence="6">
    <location>
        <begin position="328"/>
        <end position="347"/>
    </location>
</feature>
<evidence type="ECO:0000256" key="2">
    <source>
        <dbReference type="ARBA" id="ARBA00022475"/>
    </source>
</evidence>
<feature type="transmembrane region" description="Helical" evidence="6">
    <location>
        <begin position="135"/>
        <end position="158"/>
    </location>
</feature>
<keyword evidence="5 6" id="KW-0472">Membrane</keyword>
<dbReference type="AlphaFoldDB" id="A0A7Z7FND6"/>
<evidence type="ECO:0000313" key="8">
    <source>
        <dbReference type="EMBL" id="SDJ10624.1"/>
    </source>
</evidence>
<dbReference type="GO" id="GO:0022857">
    <property type="term" value="F:transmembrane transporter activity"/>
    <property type="evidence" value="ECO:0007669"/>
    <property type="project" value="InterPro"/>
</dbReference>
<evidence type="ECO:0000259" key="7">
    <source>
        <dbReference type="PROSITE" id="PS50850"/>
    </source>
</evidence>
<dbReference type="SUPFAM" id="SSF103473">
    <property type="entry name" value="MFS general substrate transporter"/>
    <property type="match status" value="1"/>
</dbReference>
<feature type="transmembrane region" description="Helical" evidence="6">
    <location>
        <begin position="101"/>
        <end position="123"/>
    </location>
</feature>
<evidence type="ECO:0000256" key="3">
    <source>
        <dbReference type="ARBA" id="ARBA00022692"/>
    </source>
</evidence>
<dbReference type="GO" id="GO:0005886">
    <property type="term" value="C:plasma membrane"/>
    <property type="evidence" value="ECO:0007669"/>
    <property type="project" value="UniProtKB-SubCell"/>
</dbReference>
<feature type="transmembrane region" description="Helical" evidence="6">
    <location>
        <begin position="367"/>
        <end position="384"/>
    </location>
</feature>
<name>A0A7Z7FND6_9HYPH</name>
<feature type="transmembrane region" description="Helical" evidence="6">
    <location>
        <begin position="164"/>
        <end position="183"/>
    </location>
</feature>
<feature type="transmembrane region" description="Helical" evidence="6">
    <location>
        <begin position="295"/>
        <end position="316"/>
    </location>
</feature>
<dbReference type="InterPro" id="IPR036259">
    <property type="entry name" value="MFS_trans_sf"/>
</dbReference>
<dbReference type="PANTHER" id="PTHR43124">
    <property type="entry name" value="PURINE EFFLUX PUMP PBUE"/>
    <property type="match status" value="1"/>
</dbReference>
<evidence type="ECO:0000313" key="9">
    <source>
        <dbReference type="Proteomes" id="UP000198917"/>
    </source>
</evidence>
<dbReference type="PROSITE" id="PS50850">
    <property type="entry name" value="MFS"/>
    <property type="match status" value="1"/>
</dbReference>
<dbReference type="InterPro" id="IPR020846">
    <property type="entry name" value="MFS_dom"/>
</dbReference>
<dbReference type="PANTHER" id="PTHR43124:SF3">
    <property type="entry name" value="CHLORAMPHENICOL EFFLUX PUMP RV0191"/>
    <property type="match status" value="1"/>
</dbReference>
<reference evidence="8 9" key="1">
    <citation type="submission" date="2016-10" db="EMBL/GenBank/DDBJ databases">
        <authorList>
            <person name="Varghese N."/>
            <person name="Submissions S."/>
        </authorList>
    </citation>
    <scope>NUCLEOTIDE SEQUENCE [LARGE SCALE GENOMIC DNA]</scope>
    <source>
        <strain evidence="8 9">PDC82</strain>
    </source>
</reference>
<evidence type="ECO:0000256" key="5">
    <source>
        <dbReference type="ARBA" id="ARBA00023136"/>
    </source>
</evidence>
<comment type="caution">
    <text evidence="8">The sequence shown here is derived from an EMBL/GenBank/DDBJ whole genome shotgun (WGS) entry which is preliminary data.</text>
</comment>
<dbReference type="Pfam" id="PF07690">
    <property type="entry name" value="MFS_1"/>
    <property type="match status" value="1"/>
</dbReference>
<dbReference type="RefSeq" id="WP_080807433.1">
    <property type="nucleotide sequence ID" value="NZ_CP116683.1"/>
</dbReference>
<dbReference type="CDD" id="cd17473">
    <property type="entry name" value="MFS_arabinose_efflux_permease_like"/>
    <property type="match status" value="1"/>
</dbReference>
<evidence type="ECO:0000256" key="4">
    <source>
        <dbReference type="ARBA" id="ARBA00022989"/>
    </source>
</evidence>
<dbReference type="InterPro" id="IPR011701">
    <property type="entry name" value="MFS"/>
</dbReference>
<feature type="domain" description="Major facilitator superfamily (MFS) profile" evidence="7">
    <location>
        <begin position="8"/>
        <end position="393"/>
    </location>
</feature>
<keyword evidence="2" id="KW-1003">Cell membrane</keyword>
<feature type="transmembrane region" description="Helical" evidence="6">
    <location>
        <begin position="203"/>
        <end position="223"/>
    </location>
</feature>
<evidence type="ECO:0000256" key="6">
    <source>
        <dbReference type="SAM" id="Phobius"/>
    </source>
</evidence>
<dbReference type="Gene3D" id="1.20.1250.20">
    <property type="entry name" value="MFS general substrate transporter like domains"/>
    <property type="match status" value="2"/>
</dbReference>
<dbReference type="EMBL" id="FNEW01000001">
    <property type="protein sequence ID" value="SDJ10624.1"/>
    <property type="molecule type" value="Genomic_DNA"/>
</dbReference>
<dbReference type="PROSITE" id="PS00216">
    <property type="entry name" value="SUGAR_TRANSPORT_1"/>
    <property type="match status" value="1"/>
</dbReference>
<feature type="transmembrane region" description="Helical" evidence="6">
    <location>
        <begin position="243"/>
        <end position="262"/>
    </location>
</feature>
<feature type="transmembrane region" description="Helical" evidence="6">
    <location>
        <begin position="269"/>
        <end position="289"/>
    </location>
</feature>
<feature type="transmembrane region" description="Helical" evidence="6">
    <location>
        <begin position="77"/>
        <end position="95"/>
    </location>
</feature>
<gene>
    <name evidence="8" type="ORF">SAMN05428983_0175</name>
</gene>
<comment type="subcellular location">
    <subcellularLocation>
        <location evidence="1">Cell membrane</location>
        <topology evidence="1">Multi-pass membrane protein</topology>
    </subcellularLocation>
</comment>
<evidence type="ECO:0000256" key="1">
    <source>
        <dbReference type="ARBA" id="ARBA00004651"/>
    </source>
</evidence>
<protein>
    <submittedName>
        <fullName evidence="8">Predicted arabinose efflux permease, MFS family</fullName>
    </submittedName>
</protein>
<accession>A0A7Z7FND6</accession>
<dbReference type="InterPro" id="IPR005829">
    <property type="entry name" value="Sugar_transporter_CS"/>
</dbReference>
<dbReference type="Proteomes" id="UP000198917">
    <property type="component" value="Unassembled WGS sequence"/>
</dbReference>
<sequence length="400" mass="41883">MTENSPALKLTLLFVATLTIMAGTTVAPSLPAIEQTFLSTPDVEIMSRMVLTLPSVFVALCAPVAGVLADRFGRKRLLLGAILLYSLSGISGLFADSLAGLLVGRAFLGLAIGGIMTIGTALVGDYFEGPARERYLGLQQAFTQLGGVVFVVAGGWLADIHWRAPFAVYAVALLILPAALVFLREPARNSSRATQNDEQVLAVNWMLVAVLAVAVFLVNALFYTIPSQLPFFLRELGVFSGSVAGYAIGIFNLAGALMALSFGRLRARIGVTVILAAGLVLMATGFALLATAGGLVSMLLALAVVGAGLGAVMPSIISTTIMLAPLRLRGRIAGIVTASMFLGHFISPLASQPWIARFGFAATYRDIAVVFAVMAGLAAIATIFQRRTGIRKAQPLTRGG</sequence>
<keyword evidence="4 6" id="KW-1133">Transmembrane helix</keyword>
<feature type="transmembrane region" description="Helical" evidence="6">
    <location>
        <begin position="45"/>
        <end position="65"/>
    </location>
</feature>
<keyword evidence="3 6" id="KW-0812">Transmembrane</keyword>